<dbReference type="PANTHER" id="PTHR43628:SF1">
    <property type="entry name" value="CHITIN SYNTHASE REGULATORY FACTOR 2-RELATED"/>
    <property type="match status" value="1"/>
</dbReference>
<dbReference type="Pfam" id="PF08238">
    <property type="entry name" value="Sel1"/>
    <property type="match status" value="4"/>
</dbReference>
<evidence type="ECO:0000313" key="2">
    <source>
        <dbReference type="Proteomes" id="UP000244450"/>
    </source>
</evidence>
<dbReference type="InterPro" id="IPR052945">
    <property type="entry name" value="Mitotic_Regulator"/>
</dbReference>
<dbReference type="AlphaFoldDB" id="A0A2T7BN44"/>
<name>A0A2T7BN44_9BACT</name>
<sequence>MQQLSKQEQEQRFEEGYQIAFDTTTKRPRWDRVVPLWKAAANAGHVRAQFYLGTCYDNGYYVSQDAAQAYRWFFKAARAGHRDAQYNVAMYYRDGDGPVRVNMKAAVRWFCRAATQGVSDAQLNMGYACFYGEGIPQDRIAAVEWYRRAAAQGNEKALCNLGLCYRDGAGVTPSKRWARYYFEKAMRAGHKEARLYLQLLYRNRGAII</sequence>
<comment type="caution">
    <text evidence="1">The sequence shown here is derived from an EMBL/GenBank/DDBJ whole genome shotgun (WGS) entry which is preliminary data.</text>
</comment>
<dbReference type="SMART" id="SM00671">
    <property type="entry name" value="SEL1"/>
    <property type="match status" value="4"/>
</dbReference>
<dbReference type="EMBL" id="QCYK01000001">
    <property type="protein sequence ID" value="PUZ29098.1"/>
    <property type="molecule type" value="Genomic_DNA"/>
</dbReference>
<dbReference type="Gene3D" id="1.25.40.10">
    <property type="entry name" value="Tetratricopeptide repeat domain"/>
    <property type="match status" value="1"/>
</dbReference>
<gene>
    <name evidence="1" type="ORF">DCC81_06430</name>
</gene>
<dbReference type="SUPFAM" id="SSF81901">
    <property type="entry name" value="HCP-like"/>
    <property type="match status" value="1"/>
</dbReference>
<protein>
    <recommendedName>
        <fullName evidence="3">Sel1 repeat family protein</fullName>
    </recommendedName>
</protein>
<dbReference type="OrthoDB" id="1045962at2"/>
<organism evidence="1 2">
    <name type="scientific">Chitinophaga parva</name>
    <dbReference type="NCBI Taxonomy" id="2169414"/>
    <lineage>
        <taxon>Bacteria</taxon>
        <taxon>Pseudomonadati</taxon>
        <taxon>Bacteroidota</taxon>
        <taxon>Chitinophagia</taxon>
        <taxon>Chitinophagales</taxon>
        <taxon>Chitinophagaceae</taxon>
        <taxon>Chitinophaga</taxon>
    </lineage>
</organism>
<evidence type="ECO:0008006" key="3">
    <source>
        <dbReference type="Google" id="ProtNLM"/>
    </source>
</evidence>
<evidence type="ECO:0000313" key="1">
    <source>
        <dbReference type="EMBL" id="PUZ29098.1"/>
    </source>
</evidence>
<dbReference type="InterPro" id="IPR006597">
    <property type="entry name" value="Sel1-like"/>
</dbReference>
<dbReference type="RefSeq" id="WP_108685737.1">
    <property type="nucleotide sequence ID" value="NZ_QCYK01000001.1"/>
</dbReference>
<accession>A0A2T7BN44</accession>
<keyword evidence="2" id="KW-1185">Reference proteome</keyword>
<reference evidence="1 2" key="1">
    <citation type="submission" date="2018-04" db="EMBL/GenBank/DDBJ databases">
        <title>Chitinophaga fuyangensis sp. nov., isolated from soil in a chemical factory.</title>
        <authorList>
            <person name="Chen K."/>
        </authorList>
    </citation>
    <scope>NUCLEOTIDE SEQUENCE [LARGE SCALE GENOMIC DNA]</scope>
    <source>
        <strain evidence="1 2">LY-1</strain>
    </source>
</reference>
<dbReference type="PANTHER" id="PTHR43628">
    <property type="entry name" value="ACTIVATOR OF C KINASE PROTEIN 1-RELATED"/>
    <property type="match status" value="1"/>
</dbReference>
<dbReference type="InterPro" id="IPR011990">
    <property type="entry name" value="TPR-like_helical_dom_sf"/>
</dbReference>
<dbReference type="Proteomes" id="UP000244450">
    <property type="component" value="Unassembled WGS sequence"/>
</dbReference>
<proteinExistence type="predicted"/>